<evidence type="ECO:0000313" key="6">
    <source>
        <dbReference type="EMBL" id="MFC6060489.1"/>
    </source>
</evidence>
<evidence type="ECO:0000259" key="5">
    <source>
        <dbReference type="Pfam" id="PF02223"/>
    </source>
</evidence>
<sequence>MNRLPPPYQPLFFESQPQPVIVLEGVSGIGKSTLADLLARRLKASSFHTLPEPHTGWSSTINAHLRSLPQFAFYLSGVLHASDRLRHARTLGPVVADRYVSSVIACHAAVHHVPVDTVANLLEPFRPYLVTPTLTVYLRCSEESLCERMAAKQDVKSDDTDLLEVPGRLSRLLANFAHVAERDKTAVWLDTDGKTPEELADRILADLEHTLA</sequence>
<dbReference type="Proteomes" id="UP001596242">
    <property type="component" value="Unassembled WGS sequence"/>
</dbReference>
<keyword evidence="4" id="KW-0067">ATP-binding</keyword>
<proteinExistence type="inferred from homology"/>
<dbReference type="Gene3D" id="3.40.50.300">
    <property type="entry name" value="P-loop containing nucleotide triphosphate hydrolases"/>
    <property type="match status" value="1"/>
</dbReference>
<dbReference type="Pfam" id="PF02223">
    <property type="entry name" value="Thymidylate_kin"/>
    <property type="match status" value="1"/>
</dbReference>
<comment type="similarity">
    <text evidence="1">Belongs to the thymidylate kinase family.</text>
</comment>
<keyword evidence="7" id="KW-1185">Reference proteome</keyword>
<evidence type="ECO:0000256" key="3">
    <source>
        <dbReference type="ARBA" id="ARBA00022741"/>
    </source>
</evidence>
<evidence type="ECO:0000256" key="4">
    <source>
        <dbReference type="ARBA" id="ARBA00022840"/>
    </source>
</evidence>
<comment type="caution">
    <text evidence="6">The sequence shown here is derived from an EMBL/GenBank/DDBJ whole genome shotgun (WGS) entry which is preliminary data.</text>
</comment>
<keyword evidence="3" id="KW-0547">Nucleotide-binding</keyword>
<evidence type="ECO:0000256" key="1">
    <source>
        <dbReference type="ARBA" id="ARBA00009776"/>
    </source>
</evidence>
<accession>A0ABW1M9Q3</accession>
<dbReference type="InterPro" id="IPR027417">
    <property type="entry name" value="P-loop_NTPase"/>
</dbReference>
<dbReference type="GO" id="GO:0016301">
    <property type="term" value="F:kinase activity"/>
    <property type="evidence" value="ECO:0007669"/>
    <property type="project" value="UniProtKB-KW"/>
</dbReference>
<dbReference type="InterPro" id="IPR039430">
    <property type="entry name" value="Thymidylate_kin-like_dom"/>
</dbReference>
<keyword evidence="6" id="KW-0418">Kinase</keyword>
<dbReference type="RefSeq" id="WP_386406644.1">
    <property type="nucleotide sequence ID" value="NZ_JBHSPT010000125.1"/>
</dbReference>
<evidence type="ECO:0000256" key="2">
    <source>
        <dbReference type="ARBA" id="ARBA00017144"/>
    </source>
</evidence>
<evidence type="ECO:0000313" key="7">
    <source>
        <dbReference type="Proteomes" id="UP001596242"/>
    </source>
</evidence>
<dbReference type="PANTHER" id="PTHR10344">
    <property type="entry name" value="THYMIDYLATE KINASE"/>
    <property type="match status" value="1"/>
</dbReference>
<name>A0ABW1M9Q3_9ACTN</name>
<gene>
    <name evidence="6" type="ORF">ACFP50_35340</name>
</gene>
<protein>
    <recommendedName>
        <fullName evidence="2">Thymidylate kinase</fullName>
    </recommendedName>
</protein>
<organism evidence="6 7">
    <name type="scientific">Streptomyces pratens</name>
    <dbReference type="NCBI Taxonomy" id="887456"/>
    <lineage>
        <taxon>Bacteria</taxon>
        <taxon>Bacillati</taxon>
        <taxon>Actinomycetota</taxon>
        <taxon>Actinomycetes</taxon>
        <taxon>Kitasatosporales</taxon>
        <taxon>Streptomycetaceae</taxon>
        <taxon>Streptomyces</taxon>
    </lineage>
</organism>
<reference evidence="7" key="1">
    <citation type="journal article" date="2019" name="Int. J. Syst. Evol. Microbiol.">
        <title>The Global Catalogue of Microorganisms (GCM) 10K type strain sequencing project: providing services to taxonomists for standard genome sequencing and annotation.</title>
        <authorList>
            <consortium name="The Broad Institute Genomics Platform"/>
            <consortium name="The Broad Institute Genome Sequencing Center for Infectious Disease"/>
            <person name="Wu L."/>
            <person name="Ma J."/>
        </authorList>
    </citation>
    <scope>NUCLEOTIDE SEQUENCE [LARGE SCALE GENOMIC DNA]</scope>
    <source>
        <strain evidence="7">JCM 12763</strain>
    </source>
</reference>
<dbReference type="SUPFAM" id="SSF52540">
    <property type="entry name" value="P-loop containing nucleoside triphosphate hydrolases"/>
    <property type="match status" value="1"/>
</dbReference>
<dbReference type="EMBL" id="JBHSPT010000125">
    <property type="protein sequence ID" value="MFC6060489.1"/>
    <property type="molecule type" value="Genomic_DNA"/>
</dbReference>
<dbReference type="PANTHER" id="PTHR10344:SF4">
    <property type="entry name" value="UMP-CMP KINASE 2, MITOCHONDRIAL"/>
    <property type="match status" value="1"/>
</dbReference>
<keyword evidence="6" id="KW-0808">Transferase</keyword>
<feature type="domain" description="Thymidylate kinase-like" evidence="5">
    <location>
        <begin position="23"/>
        <end position="190"/>
    </location>
</feature>